<evidence type="ECO:0000256" key="11">
    <source>
        <dbReference type="ARBA" id="ARBA00023268"/>
    </source>
</evidence>
<dbReference type="SUPFAM" id="SSF81624">
    <property type="entry name" value="N-terminal domain of MutM-like DNA repair proteins"/>
    <property type="match status" value="1"/>
</dbReference>
<dbReference type="EMBL" id="CP042434">
    <property type="protein sequence ID" value="QEC73622.1"/>
    <property type="molecule type" value="Genomic_DNA"/>
</dbReference>
<dbReference type="GO" id="GO:0003906">
    <property type="term" value="F:DNA-(apurinic or apyrimidinic site) endonuclease activity"/>
    <property type="evidence" value="ECO:0007669"/>
    <property type="project" value="InterPro"/>
</dbReference>
<dbReference type="SMART" id="SM00898">
    <property type="entry name" value="Fapy_DNA_glyco"/>
    <property type="match status" value="1"/>
</dbReference>
<gene>
    <name evidence="16" type="ORF">FSB73_20080</name>
</gene>
<dbReference type="PANTHER" id="PTHR22993">
    <property type="entry name" value="FORMAMIDOPYRIMIDINE-DNA GLYCOSYLASE"/>
    <property type="match status" value="1"/>
</dbReference>
<dbReference type="OrthoDB" id="9800855at2"/>
<dbReference type="GO" id="GO:0003684">
    <property type="term" value="F:damaged DNA binding"/>
    <property type="evidence" value="ECO:0007669"/>
    <property type="project" value="InterPro"/>
</dbReference>
<evidence type="ECO:0000256" key="12">
    <source>
        <dbReference type="ARBA" id="ARBA00023295"/>
    </source>
</evidence>
<proteinExistence type="inferred from homology"/>
<dbReference type="SMART" id="SM01232">
    <property type="entry name" value="H2TH"/>
    <property type="match status" value="1"/>
</dbReference>
<dbReference type="InterPro" id="IPR010979">
    <property type="entry name" value="Ribosomal_uS13-like_H2TH"/>
</dbReference>
<keyword evidence="9" id="KW-0234">DNA repair</keyword>
<dbReference type="InterPro" id="IPR015886">
    <property type="entry name" value="H2TH_FPG"/>
</dbReference>
<evidence type="ECO:0000256" key="5">
    <source>
        <dbReference type="ARBA" id="ARBA00022771"/>
    </source>
</evidence>
<feature type="domain" description="FPG-type" evidence="14">
    <location>
        <begin position="207"/>
        <end position="241"/>
    </location>
</feature>
<dbReference type="Pfam" id="PF06831">
    <property type="entry name" value="H2TH"/>
    <property type="match status" value="1"/>
</dbReference>
<evidence type="ECO:0000256" key="2">
    <source>
        <dbReference type="ARBA" id="ARBA00009409"/>
    </source>
</evidence>
<dbReference type="KEGG" id="agi:FSB73_20080"/>
<keyword evidence="5 13" id="KW-0863">Zinc-finger</keyword>
<comment type="similarity">
    <text evidence="2">Belongs to the FPG family.</text>
</comment>
<keyword evidence="6" id="KW-0378">Hydrolase</keyword>
<evidence type="ECO:0000256" key="3">
    <source>
        <dbReference type="ARBA" id="ARBA00022723"/>
    </source>
</evidence>
<sequence length="247" mass="29137">MPEGPTLVILKEALQPFKNRKVLQVEGNSKMPIQRMQSKMLLEIRTWGKQLLLRFSGFTLRIHFLLFGSYTINEPKENRIPRLSLTFKTGTIYFYACSVRLLEEHLDDLYLWQADIMSDDWNPNRTKALLLEQPTLLICDALLTQELFAGSGNIIKNEVLFRKRLHPLNSVGDLPAKQLNAIIKDVRQYAFLFLKWKQKYTLKKHWCVHNKSTCPRCQIPLKRAYLGKFERRTFYCENCQILYDHKD</sequence>
<comment type="catalytic activity">
    <reaction evidence="1">
        <text>Hydrolysis of DNA containing ring-opened 7-methylguanine residues, releasing 2,6-diamino-4-hydroxy-5-(N-methyl)formamidopyrimidine.</text>
        <dbReference type="EC" id="3.2.2.23"/>
    </reaction>
</comment>
<dbReference type="Gene3D" id="1.10.8.50">
    <property type="match status" value="1"/>
</dbReference>
<dbReference type="Gene3D" id="3.20.190.10">
    <property type="entry name" value="MutM-like, N-terminal"/>
    <property type="match status" value="1"/>
</dbReference>
<dbReference type="GO" id="GO:0016829">
    <property type="term" value="F:lyase activity"/>
    <property type="evidence" value="ECO:0007669"/>
    <property type="project" value="UniProtKB-KW"/>
</dbReference>
<keyword evidence="7" id="KW-0862">Zinc</keyword>
<evidence type="ECO:0000256" key="6">
    <source>
        <dbReference type="ARBA" id="ARBA00022801"/>
    </source>
</evidence>
<dbReference type="PANTHER" id="PTHR22993:SF9">
    <property type="entry name" value="FORMAMIDOPYRIMIDINE-DNA GLYCOSYLASE"/>
    <property type="match status" value="1"/>
</dbReference>
<dbReference type="RefSeq" id="WP_146786373.1">
    <property type="nucleotide sequence ID" value="NZ_CP042434.1"/>
</dbReference>
<dbReference type="Proteomes" id="UP000321291">
    <property type="component" value="Chromosome"/>
</dbReference>
<evidence type="ECO:0000256" key="8">
    <source>
        <dbReference type="ARBA" id="ARBA00023125"/>
    </source>
</evidence>
<reference evidence="16 17" key="1">
    <citation type="journal article" date="2017" name="Int. J. Syst. Evol. Microbiol.">
        <title>Arachidicoccus ginsenosidivorans sp. nov., with ginsenoside-converting activity isolated from ginseng cultivating soil.</title>
        <authorList>
            <person name="Siddiqi M.Z."/>
            <person name="Aslam Z."/>
            <person name="Im W.T."/>
        </authorList>
    </citation>
    <scope>NUCLEOTIDE SEQUENCE [LARGE SCALE GENOMIC DNA]</scope>
    <source>
        <strain evidence="16 17">Gsoil 809</strain>
    </source>
</reference>
<feature type="domain" description="Formamidopyrimidine-DNA glycosylase catalytic" evidence="15">
    <location>
        <begin position="2"/>
        <end position="90"/>
    </location>
</feature>
<protein>
    <submittedName>
        <fullName evidence="16">Endonuclease</fullName>
    </submittedName>
</protein>
<dbReference type="PROSITE" id="PS51068">
    <property type="entry name" value="FPG_CAT"/>
    <property type="match status" value="1"/>
</dbReference>
<keyword evidence="8" id="KW-0238">DNA-binding</keyword>
<dbReference type="InterPro" id="IPR035937">
    <property type="entry name" value="FPG_N"/>
</dbReference>
<evidence type="ECO:0000259" key="15">
    <source>
        <dbReference type="PROSITE" id="PS51068"/>
    </source>
</evidence>
<keyword evidence="16" id="KW-0255">Endonuclease</keyword>
<organism evidence="16 17">
    <name type="scientific">Arachidicoccus ginsenosidivorans</name>
    <dbReference type="NCBI Taxonomy" id="496057"/>
    <lineage>
        <taxon>Bacteria</taxon>
        <taxon>Pseudomonadati</taxon>
        <taxon>Bacteroidota</taxon>
        <taxon>Chitinophagia</taxon>
        <taxon>Chitinophagales</taxon>
        <taxon>Chitinophagaceae</taxon>
        <taxon>Arachidicoccus</taxon>
    </lineage>
</organism>
<keyword evidence="4" id="KW-0227">DNA damage</keyword>
<keyword evidence="12" id="KW-0326">Glycosidase</keyword>
<evidence type="ECO:0000313" key="16">
    <source>
        <dbReference type="EMBL" id="QEC73622.1"/>
    </source>
</evidence>
<keyword evidence="11" id="KW-0511">Multifunctional enzyme</keyword>
<evidence type="ECO:0000259" key="14">
    <source>
        <dbReference type="PROSITE" id="PS51066"/>
    </source>
</evidence>
<keyword evidence="17" id="KW-1185">Reference proteome</keyword>
<dbReference type="Pfam" id="PF01149">
    <property type="entry name" value="Fapy_DNA_glyco"/>
    <property type="match status" value="1"/>
</dbReference>
<dbReference type="InterPro" id="IPR000214">
    <property type="entry name" value="Znf_DNA_glyclase/AP_lyase"/>
</dbReference>
<keyword evidence="10" id="KW-0456">Lyase</keyword>
<dbReference type="AlphaFoldDB" id="A0A5B8VRU8"/>
<name>A0A5B8VRU8_9BACT</name>
<dbReference type="SUPFAM" id="SSF46946">
    <property type="entry name" value="S13-like H2TH domain"/>
    <property type="match status" value="1"/>
</dbReference>
<evidence type="ECO:0000256" key="10">
    <source>
        <dbReference type="ARBA" id="ARBA00023239"/>
    </source>
</evidence>
<evidence type="ECO:0000256" key="9">
    <source>
        <dbReference type="ARBA" id="ARBA00023204"/>
    </source>
</evidence>
<dbReference type="GO" id="GO:0008270">
    <property type="term" value="F:zinc ion binding"/>
    <property type="evidence" value="ECO:0007669"/>
    <property type="project" value="UniProtKB-KW"/>
</dbReference>
<dbReference type="InterPro" id="IPR012319">
    <property type="entry name" value="FPG_cat"/>
</dbReference>
<keyword evidence="3" id="KW-0479">Metal-binding</keyword>
<dbReference type="GO" id="GO:0006284">
    <property type="term" value="P:base-excision repair"/>
    <property type="evidence" value="ECO:0007669"/>
    <property type="project" value="InterPro"/>
</dbReference>
<evidence type="ECO:0000256" key="7">
    <source>
        <dbReference type="ARBA" id="ARBA00022833"/>
    </source>
</evidence>
<evidence type="ECO:0000313" key="17">
    <source>
        <dbReference type="Proteomes" id="UP000321291"/>
    </source>
</evidence>
<accession>A0A5B8VRU8</accession>
<evidence type="ECO:0000256" key="4">
    <source>
        <dbReference type="ARBA" id="ARBA00022763"/>
    </source>
</evidence>
<dbReference type="PROSITE" id="PS51066">
    <property type="entry name" value="ZF_FPG_2"/>
    <property type="match status" value="1"/>
</dbReference>
<keyword evidence="16" id="KW-0540">Nuclease</keyword>
<evidence type="ECO:0000256" key="1">
    <source>
        <dbReference type="ARBA" id="ARBA00001668"/>
    </source>
</evidence>
<evidence type="ECO:0000256" key="13">
    <source>
        <dbReference type="PROSITE-ProRule" id="PRU00391"/>
    </source>
</evidence>
<dbReference type="GO" id="GO:0008534">
    <property type="term" value="F:oxidized purine nucleobase lesion DNA N-glycosylase activity"/>
    <property type="evidence" value="ECO:0007669"/>
    <property type="project" value="UniProtKB-EC"/>
</dbReference>